<dbReference type="AlphaFoldDB" id="A0A6C0L9N9"/>
<sequence>MLHLPIDVLQWNIAPYLTPSDKVAFNRVTGDAVYARIPKKKLDEMEWLINYTFLKKSLMRVIRNIQRGVSRRVRRKNWSRFYRMFDRYATVFRYHTDARRLYLEKLEGVHKKHFGAAGARAVDFTDIRTPEFIQNMRNVYTYVKDKMDTEYAYTGVDRIQQTNGNLPSFQ</sequence>
<evidence type="ECO:0000313" key="1">
    <source>
        <dbReference type="EMBL" id="QHU26388.1"/>
    </source>
</evidence>
<dbReference type="EMBL" id="MN740439">
    <property type="protein sequence ID" value="QHU26388.1"/>
    <property type="molecule type" value="Genomic_DNA"/>
</dbReference>
<accession>A0A6C0L9N9</accession>
<protein>
    <submittedName>
        <fullName evidence="1">Uncharacterized protein</fullName>
    </submittedName>
</protein>
<proteinExistence type="predicted"/>
<reference evidence="1" key="1">
    <citation type="journal article" date="2020" name="Nature">
        <title>Giant virus diversity and host interactions through global metagenomics.</title>
        <authorList>
            <person name="Schulz F."/>
            <person name="Roux S."/>
            <person name="Paez-Espino D."/>
            <person name="Jungbluth S."/>
            <person name="Walsh D.A."/>
            <person name="Denef V.J."/>
            <person name="McMahon K.D."/>
            <person name="Konstantinidis K.T."/>
            <person name="Eloe-Fadrosh E.A."/>
            <person name="Kyrpides N.C."/>
            <person name="Woyke T."/>
        </authorList>
    </citation>
    <scope>NUCLEOTIDE SEQUENCE</scope>
    <source>
        <strain evidence="1">GVMAG-M-3300027759-16</strain>
    </source>
</reference>
<organism evidence="1">
    <name type="scientific">viral metagenome</name>
    <dbReference type="NCBI Taxonomy" id="1070528"/>
    <lineage>
        <taxon>unclassified sequences</taxon>
        <taxon>metagenomes</taxon>
        <taxon>organismal metagenomes</taxon>
    </lineage>
</organism>
<name>A0A6C0L9N9_9ZZZZ</name>